<proteinExistence type="predicted"/>
<keyword evidence="4" id="KW-0969">Cilium</keyword>
<evidence type="ECO:0000259" key="7">
    <source>
        <dbReference type="Pfam" id="PF22544"/>
    </source>
</evidence>
<dbReference type="InterPro" id="IPR013783">
    <property type="entry name" value="Ig-like_fold"/>
</dbReference>
<evidence type="ECO:0000256" key="4">
    <source>
        <dbReference type="ARBA" id="ARBA00023069"/>
    </source>
</evidence>
<keyword evidence="5" id="KW-0966">Cell projection</keyword>
<evidence type="ECO:0000256" key="3">
    <source>
        <dbReference type="ARBA" id="ARBA00022490"/>
    </source>
</evidence>
<evidence type="ECO:0000256" key="5">
    <source>
        <dbReference type="ARBA" id="ARBA00023273"/>
    </source>
</evidence>
<feature type="transmembrane region" description="Helical" evidence="6">
    <location>
        <begin position="6"/>
        <end position="24"/>
    </location>
</feature>
<sequence length="167" mass="18683">MSKSFIVGVIIFSLLVVIGSYFLVSGGKQNSTSVKLVSYQLKDKEKPKVQAKVLFKDMGKIKVSDKKSEDFVVKNIGTRPLQFSQISSSCDCTVGQVIIDGKESEEFGMHSQSDYVAEVAPQKQAKIRVTYRPYVMPVYGPVDREVYLTTNDPENPKLVFKVKAYVK</sequence>
<dbReference type="Proteomes" id="UP000178040">
    <property type="component" value="Unassembled WGS sequence"/>
</dbReference>
<evidence type="ECO:0000256" key="1">
    <source>
        <dbReference type="ARBA" id="ARBA00004138"/>
    </source>
</evidence>
<evidence type="ECO:0000256" key="6">
    <source>
        <dbReference type="SAM" id="Phobius"/>
    </source>
</evidence>
<accession>A0A1F7IPY2</accession>
<gene>
    <name evidence="8" type="ORF">A3B40_02625</name>
</gene>
<dbReference type="Gene3D" id="2.60.40.10">
    <property type="entry name" value="Immunoglobulins"/>
    <property type="match status" value="1"/>
</dbReference>
<comment type="subcellular location">
    <subcellularLocation>
        <location evidence="1">Cell projection</location>
        <location evidence="1">Cilium</location>
    </subcellularLocation>
    <subcellularLocation>
        <location evidence="2">Cytoplasm</location>
    </subcellularLocation>
</comment>
<evidence type="ECO:0000313" key="8">
    <source>
        <dbReference type="EMBL" id="OGK45428.1"/>
    </source>
</evidence>
<dbReference type="AlphaFoldDB" id="A0A1F7IPY2"/>
<evidence type="ECO:0000256" key="2">
    <source>
        <dbReference type="ARBA" id="ARBA00004496"/>
    </source>
</evidence>
<dbReference type="GO" id="GO:0005737">
    <property type="term" value="C:cytoplasm"/>
    <property type="evidence" value="ECO:0007669"/>
    <property type="project" value="UniProtKB-SubCell"/>
</dbReference>
<dbReference type="InterPro" id="IPR053879">
    <property type="entry name" value="HYDIN_VesB_CFA65-like_Ig"/>
</dbReference>
<comment type="caution">
    <text evidence="8">The sequence shown here is derived from an EMBL/GenBank/DDBJ whole genome shotgun (WGS) entry which is preliminary data.</text>
</comment>
<feature type="domain" description="HYDIN/VesB/CFA65-like Ig-like" evidence="7">
    <location>
        <begin position="56"/>
        <end position="161"/>
    </location>
</feature>
<dbReference type="Pfam" id="PF22544">
    <property type="entry name" value="HYDIN_VesB_CFA65-like_Ig"/>
    <property type="match status" value="1"/>
</dbReference>
<reference evidence="8 9" key="1">
    <citation type="journal article" date="2016" name="Nat. Commun.">
        <title>Thousands of microbial genomes shed light on interconnected biogeochemical processes in an aquifer system.</title>
        <authorList>
            <person name="Anantharaman K."/>
            <person name="Brown C.T."/>
            <person name="Hug L.A."/>
            <person name="Sharon I."/>
            <person name="Castelle C.J."/>
            <person name="Probst A.J."/>
            <person name="Thomas B.C."/>
            <person name="Singh A."/>
            <person name="Wilkins M.J."/>
            <person name="Karaoz U."/>
            <person name="Brodie E.L."/>
            <person name="Williams K.H."/>
            <person name="Hubbard S.S."/>
            <person name="Banfield J.F."/>
        </authorList>
    </citation>
    <scope>NUCLEOTIDE SEQUENCE [LARGE SCALE GENOMIC DNA]</scope>
</reference>
<keyword evidence="6" id="KW-0812">Transmembrane</keyword>
<name>A0A1F7IPY2_9BACT</name>
<dbReference type="EMBL" id="MGAI01000008">
    <property type="protein sequence ID" value="OGK45428.1"/>
    <property type="molecule type" value="Genomic_DNA"/>
</dbReference>
<keyword evidence="6" id="KW-0472">Membrane</keyword>
<evidence type="ECO:0000313" key="9">
    <source>
        <dbReference type="Proteomes" id="UP000178040"/>
    </source>
</evidence>
<organism evidence="8 9">
    <name type="scientific">Candidatus Roizmanbacteria bacterium RIFCSPLOWO2_01_FULL_37_16</name>
    <dbReference type="NCBI Taxonomy" id="1802058"/>
    <lineage>
        <taxon>Bacteria</taxon>
        <taxon>Candidatus Roizmaniibacteriota</taxon>
    </lineage>
</organism>
<protein>
    <recommendedName>
        <fullName evidence="7">HYDIN/VesB/CFA65-like Ig-like domain-containing protein</fullName>
    </recommendedName>
</protein>
<keyword evidence="3" id="KW-0963">Cytoplasm</keyword>
<keyword evidence="6" id="KW-1133">Transmembrane helix</keyword>